<accession>A0A7W9AQY5</accession>
<protein>
    <submittedName>
        <fullName evidence="1">Uncharacterized protein</fullName>
    </submittedName>
</protein>
<comment type="caution">
    <text evidence="1">The sequence shown here is derived from an EMBL/GenBank/DDBJ whole genome shotgun (WGS) entry which is preliminary data.</text>
</comment>
<sequence length="243" mass="26169">MAWLMLAQAIVAASGPVAIESVAQAKAMSPQALADVLLAPGHPPVDAADVAPLTMEAPPPPGAPPQFRVVLFTMPVDARENGYCERMRIDAAVIDPGRAATAKVSDVRLLHRLDGRCGETGKLEFGRYNGAATMAVIRDLDRLRLAARPSIKIDFYDEMPNGTVDVRYRDGLSALRAVRLDRVSWAGPASMGGSLPDEKRWKCARANCEQFGFYADGIWSGVVTREAGRITSVVLERAIPAPF</sequence>
<organism evidence="1 2">
    <name type="scientific">Sphingomonas yantingensis</name>
    <dbReference type="NCBI Taxonomy" id="1241761"/>
    <lineage>
        <taxon>Bacteria</taxon>
        <taxon>Pseudomonadati</taxon>
        <taxon>Pseudomonadota</taxon>
        <taxon>Alphaproteobacteria</taxon>
        <taxon>Sphingomonadales</taxon>
        <taxon>Sphingomonadaceae</taxon>
        <taxon>Sphingomonas</taxon>
    </lineage>
</organism>
<reference evidence="1 2" key="1">
    <citation type="submission" date="2020-08" db="EMBL/GenBank/DDBJ databases">
        <title>Genomic Encyclopedia of Type Strains, Phase IV (KMG-IV): sequencing the most valuable type-strain genomes for metagenomic binning, comparative biology and taxonomic classification.</title>
        <authorList>
            <person name="Goeker M."/>
        </authorList>
    </citation>
    <scope>NUCLEOTIDE SEQUENCE [LARGE SCALE GENOMIC DNA]</scope>
    <source>
        <strain evidence="1 2">DSM 27244</strain>
    </source>
</reference>
<dbReference type="Proteomes" id="UP000557739">
    <property type="component" value="Unassembled WGS sequence"/>
</dbReference>
<dbReference type="EMBL" id="JACIJJ010000003">
    <property type="protein sequence ID" value="MBB5698975.1"/>
    <property type="molecule type" value="Genomic_DNA"/>
</dbReference>
<keyword evidence="2" id="KW-1185">Reference proteome</keyword>
<proteinExistence type="predicted"/>
<evidence type="ECO:0000313" key="2">
    <source>
        <dbReference type="Proteomes" id="UP000557739"/>
    </source>
</evidence>
<dbReference type="RefSeq" id="WP_184028435.1">
    <property type="nucleotide sequence ID" value="NZ_JACIJJ010000003.1"/>
</dbReference>
<name>A0A7W9AQY5_9SPHN</name>
<evidence type="ECO:0000313" key="1">
    <source>
        <dbReference type="EMBL" id="MBB5698975.1"/>
    </source>
</evidence>
<dbReference type="AlphaFoldDB" id="A0A7W9AQY5"/>
<gene>
    <name evidence="1" type="ORF">FHR19_002330</name>
</gene>